<evidence type="ECO:0000256" key="1">
    <source>
        <dbReference type="ARBA" id="ARBA00004123"/>
    </source>
</evidence>
<evidence type="ECO:0000256" key="3">
    <source>
        <dbReference type="ARBA" id="ARBA00009502"/>
    </source>
</evidence>
<dbReference type="PANTHER" id="PTHR13213:SF2">
    <property type="entry name" value="MYB-BINDING PROTEIN 1A"/>
    <property type="match status" value="1"/>
</dbReference>
<feature type="compositionally biased region" description="Basic residues" evidence="5">
    <location>
        <begin position="288"/>
        <end position="303"/>
    </location>
</feature>
<dbReference type="EMBL" id="PKFP01000001">
    <property type="protein sequence ID" value="PVH13803.1"/>
    <property type="molecule type" value="Genomic_DNA"/>
</dbReference>
<dbReference type="InterPro" id="IPR016024">
    <property type="entry name" value="ARM-type_fold"/>
</dbReference>
<dbReference type="Proteomes" id="UP000244406">
    <property type="component" value="Unassembled WGS sequence"/>
</dbReference>
<dbReference type="GO" id="GO:0000182">
    <property type="term" value="F:rDNA binding"/>
    <property type="evidence" value="ECO:0007669"/>
    <property type="project" value="TreeGrafter"/>
</dbReference>
<comment type="similarity">
    <text evidence="2">Belongs to the MYBBP1A family.</text>
</comment>
<feature type="compositionally biased region" description="Acidic residues" evidence="5">
    <location>
        <begin position="728"/>
        <end position="757"/>
    </location>
</feature>
<dbReference type="GO" id="GO:0006355">
    <property type="term" value="P:regulation of DNA-templated transcription"/>
    <property type="evidence" value="ECO:0007669"/>
    <property type="project" value="InterPro"/>
</dbReference>
<comment type="caution">
    <text evidence="6">The sequence shown here is derived from an EMBL/GenBank/DDBJ whole genome shotgun (WGS) entry which is preliminary data.</text>
</comment>
<dbReference type="VEuPathDB" id="FungiDB:CXQ87_001921"/>
<dbReference type="GeneID" id="37001921"/>
<dbReference type="SUPFAM" id="SSF48690">
    <property type="entry name" value="Epsilon subunit of mitochondrial F1F0-ATP synthase"/>
    <property type="match status" value="1"/>
</dbReference>
<accession>A0A2V1A980</accession>
<dbReference type="InterPro" id="IPR006721">
    <property type="entry name" value="ATP_synth_F1_esu_mt"/>
</dbReference>
<name>A0A2V1A980_9ASCO</name>
<dbReference type="GO" id="GO:0046933">
    <property type="term" value="F:proton-transporting ATP synthase activity, rotational mechanism"/>
    <property type="evidence" value="ECO:0007669"/>
    <property type="project" value="InterPro"/>
</dbReference>
<protein>
    <recommendedName>
        <fullName evidence="8">DNA polymerase V</fullName>
    </recommendedName>
</protein>
<dbReference type="SUPFAM" id="SSF48371">
    <property type="entry name" value="ARM repeat"/>
    <property type="match status" value="1"/>
</dbReference>
<proteinExistence type="inferred from homology"/>
<dbReference type="AlphaFoldDB" id="A0A2V1A980"/>
<evidence type="ECO:0000256" key="5">
    <source>
        <dbReference type="SAM" id="MobiDB-lite"/>
    </source>
</evidence>
<evidence type="ECO:0008006" key="8">
    <source>
        <dbReference type="Google" id="ProtNLM"/>
    </source>
</evidence>
<organism evidence="6 7">
    <name type="scientific">Candidozyma duobushaemuli</name>
    <dbReference type="NCBI Taxonomy" id="1231522"/>
    <lineage>
        <taxon>Eukaryota</taxon>
        <taxon>Fungi</taxon>
        <taxon>Dikarya</taxon>
        <taxon>Ascomycota</taxon>
        <taxon>Saccharomycotina</taxon>
        <taxon>Pichiomycetes</taxon>
        <taxon>Metschnikowiaceae</taxon>
        <taxon>Candidozyma</taxon>
    </lineage>
</organism>
<dbReference type="GO" id="GO:0005730">
    <property type="term" value="C:nucleolus"/>
    <property type="evidence" value="ECO:0007669"/>
    <property type="project" value="InterPro"/>
</dbReference>
<dbReference type="CDD" id="cd12153">
    <property type="entry name" value="F1-ATPase_epsilon"/>
    <property type="match status" value="1"/>
</dbReference>
<feature type="region of interest" description="Disordered" evidence="5">
    <location>
        <begin position="277"/>
        <end position="306"/>
    </location>
</feature>
<dbReference type="InterPro" id="IPR007015">
    <property type="entry name" value="DNA_pol_V/MYBBP1A"/>
</dbReference>
<feature type="region of interest" description="Disordered" evidence="5">
    <location>
        <begin position="721"/>
        <end position="763"/>
    </location>
</feature>
<dbReference type="PANTHER" id="PTHR13213">
    <property type="entry name" value="MYB-BINDING PROTEIN 1A FAMILY MEMBER"/>
    <property type="match status" value="1"/>
</dbReference>
<gene>
    <name evidence="6" type="ORF">CXQ87_001921</name>
</gene>
<evidence type="ECO:0000313" key="6">
    <source>
        <dbReference type="EMBL" id="PVH13803.1"/>
    </source>
</evidence>
<dbReference type="GO" id="GO:0005743">
    <property type="term" value="C:mitochondrial inner membrane"/>
    <property type="evidence" value="ECO:0007669"/>
    <property type="project" value="InterPro"/>
</dbReference>
<sequence>MVSKDHYYRLSSDLPEERIQAATALLGELQAANATSEWDYALNRLVKGLTTSRQTARYGFSMALTELVRELILKKDHELSIVGFVEKLVSVSQISGGMKGAELRSVLFGRLFGFQALLNSRVLFDTKVSSQEILDKYVKSLVELAGTKPWLRETVMFTLCQFVAAYLSSDLFDKNGLVHILQCVEDHHLTLTVEGLAVYLTIPQPLRSQTAAKVGSGWKNGDPLSKGNLPNLAVVLKDAEPVDAEEKGKNGQKQKGSWNPQIPFVWDLLVKHFAQGDDEEGEDEASNGKKRKKHASPKQKKKAKTEDESIHLKEFWRVAIDETLFAEKASTERKYWGLEIFILFFKQVPASLVEALFTPNLMRCLMNHSSQNNRVLNKLATKVLNTIIEVTKSDVAKVVPTLKCIISEEYGGNWAFDNVTKSKVTDSLVGVLSYIENIDSIPSSRAETLAVDIKNVLIDLFNKTLDKQVEPKDEESKKKSHDNVLKWVLDKLLLLQRSTKRFQFTDNRFIERNFEFLIQHAFFQGKDKTKSVSGNVSHLAQDRLNSFLSGVISQKRKGHSWSLYCVKYIGKLEKSGNLEPRLELTEELSLVRSQALDLLDTIKSHVKDDSASDANYCFELLFSMVILQLLSGEAEAVNVLQELQMCYEDFLTKQEEGLKIQVVLTEIILSFLSKNSSLMKKLSQFVWESLLCAKNHEGKILADEECLELLFDVLKTKENEEGSRDLFEGEDEFEEEDGEESEEESEEEEASDSESDVLDSTAKVEKETTIKLAKALGVPTAESGEVKFDEIDSFEADSDVSSDSMDDEEMMAMDDQLARIFKERRDLLSANTTNNKKAQAAQAKQSIMLFKSRVLDLIEAFSKVQPHSPYNLHLLRPLVLLINTTKDKELGVKAHKILKTRVTKAKVGKEDLEAHFDDVEAYKKRFLNEIGWLQQQAGKYSSNQAHGQSCGQCSITIAKSLVGLDESYLKKIVEVYSQTLLEWSTDPKNRIQPALFTFFLNWVSTVRERKSAGISLNRAMAIAAKTVRNSLKSDLRVAAERRGNSDVKVSKFENGVASEPKALHGNK</sequence>
<dbReference type="Pfam" id="PF04627">
    <property type="entry name" value="ATP-synt_Eps"/>
    <property type="match status" value="1"/>
</dbReference>
<evidence type="ECO:0000256" key="4">
    <source>
        <dbReference type="ARBA" id="ARBA00023242"/>
    </source>
</evidence>
<keyword evidence="7" id="KW-1185">Reference proteome</keyword>
<dbReference type="Gene3D" id="1.10.1620.20">
    <property type="entry name" value="ATP synthase, F1 complex, epsilon subunit superfamily, mitochondrial"/>
    <property type="match status" value="1"/>
</dbReference>
<dbReference type="Pfam" id="PF04931">
    <property type="entry name" value="DNA_pol_phi"/>
    <property type="match status" value="1"/>
</dbReference>
<dbReference type="GO" id="GO:0045259">
    <property type="term" value="C:proton-transporting ATP synthase complex"/>
    <property type="evidence" value="ECO:0007669"/>
    <property type="project" value="InterPro"/>
</dbReference>
<keyword evidence="4" id="KW-0539">Nucleus</keyword>
<dbReference type="RefSeq" id="XP_025334743.1">
    <property type="nucleotide sequence ID" value="XM_025480443.1"/>
</dbReference>
<comment type="subcellular location">
    <subcellularLocation>
        <location evidence="1">Nucleus</location>
    </subcellularLocation>
</comment>
<evidence type="ECO:0000313" key="7">
    <source>
        <dbReference type="Proteomes" id="UP000244406"/>
    </source>
</evidence>
<dbReference type="InterPro" id="IPR036742">
    <property type="entry name" value="ATP_synth_F1_esu_sf_mt"/>
</dbReference>
<evidence type="ECO:0000256" key="2">
    <source>
        <dbReference type="ARBA" id="ARBA00006809"/>
    </source>
</evidence>
<reference evidence="6 7" key="1">
    <citation type="submission" date="2017-12" db="EMBL/GenBank/DDBJ databases">
        <title>Genome Sequence of the Amphotericin B-resistant Candida duobushaemulonii strain, B09383.</title>
        <authorList>
            <person name="Chow N.A."/>
            <person name="Gade L."/>
            <person name="Batra D."/>
            <person name="Rowe L.A."/>
            <person name="Loparev V.N."/>
            <person name="Litvintseva A.P."/>
        </authorList>
    </citation>
    <scope>NUCLEOTIDE SEQUENCE [LARGE SCALE GENOMIC DNA]</scope>
    <source>
        <strain evidence="6 7">B09383</strain>
    </source>
</reference>
<comment type="similarity">
    <text evidence="3">Belongs to the eukaryotic ATPase epsilon family.</text>
</comment>